<dbReference type="InterPro" id="IPR036388">
    <property type="entry name" value="WH-like_DNA-bd_sf"/>
</dbReference>
<accession>A0A0D8JI69</accession>
<evidence type="ECO:0000259" key="4">
    <source>
        <dbReference type="PROSITE" id="PS50949"/>
    </source>
</evidence>
<evidence type="ECO:0000313" key="5">
    <source>
        <dbReference type="EMBL" id="KJF45548.1"/>
    </source>
</evidence>
<dbReference type="GO" id="GO:0003677">
    <property type="term" value="F:DNA binding"/>
    <property type="evidence" value="ECO:0007669"/>
    <property type="project" value="UniProtKB-KW"/>
</dbReference>
<dbReference type="SUPFAM" id="SSF46785">
    <property type="entry name" value="Winged helix' DNA-binding domain"/>
    <property type="match status" value="1"/>
</dbReference>
<keyword evidence="2" id="KW-0238">DNA-binding</keyword>
<dbReference type="PATRIC" id="fig|1544798.3.peg.1885"/>
<dbReference type="GO" id="GO:0003700">
    <property type="term" value="F:DNA-binding transcription factor activity"/>
    <property type="evidence" value="ECO:0007669"/>
    <property type="project" value="InterPro"/>
</dbReference>
<dbReference type="Pfam" id="PF00392">
    <property type="entry name" value="GntR"/>
    <property type="match status" value="1"/>
</dbReference>
<protein>
    <submittedName>
        <fullName evidence="5">GntR family transcriptional regulator</fullName>
    </submittedName>
</protein>
<dbReference type="EMBL" id="JRHC01000001">
    <property type="protein sequence ID" value="KJF45548.1"/>
    <property type="molecule type" value="Genomic_DNA"/>
</dbReference>
<dbReference type="InterPro" id="IPR036390">
    <property type="entry name" value="WH_DNA-bd_sf"/>
</dbReference>
<evidence type="ECO:0000313" key="6">
    <source>
        <dbReference type="Proteomes" id="UP000032544"/>
    </source>
</evidence>
<dbReference type="InterPro" id="IPR000524">
    <property type="entry name" value="Tscrpt_reg_HTH_GntR"/>
</dbReference>
<keyword evidence="1" id="KW-0805">Transcription regulation</keyword>
<dbReference type="PROSITE" id="PS50949">
    <property type="entry name" value="HTH_GNTR"/>
    <property type="match status" value="1"/>
</dbReference>
<dbReference type="SUPFAM" id="SSF53822">
    <property type="entry name" value="Periplasmic binding protein-like I"/>
    <property type="match status" value="1"/>
</dbReference>
<dbReference type="STRING" id="1544798.LH29_09400"/>
<name>A0A0D8JI69_9BACT</name>
<dbReference type="PANTHER" id="PTHR38445">
    <property type="entry name" value="HTH-TYPE TRANSCRIPTIONAL REPRESSOR YTRA"/>
    <property type="match status" value="1"/>
</dbReference>
<dbReference type="AlphaFoldDB" id="A0A0D8JI69"/>
<keyword evidence="3" id="KW-0804">Transcription</keyword>
<feature type="domain" description="HTH gntR-type" evidence="4">
    <location>
        <begin position="13"/>
        <end position="81"/>
    </location>
</feature>
<dbReference type="PANTHER" id="PTHR38445:SF10">
    <property type="entry name" value="GNTR-FAMILY TRANSCRIPTIONAL REGULATOR"/>
    <property type="match status" value="1"/>
</dbReference>
<gene>
    <name evidence="5" type="ORF">LH29_09400</name>
</gene>
<sequence>MNIKFTIEKNSNVLKFQQLVDAILDSISRNELKEGDMLPSVNQIMKDCQLSRDTVFKAYAELKKRGVVESVPNRGYFVTRKITKIFLFLDTFKAYKEVLYHSILNHLPKNISVDLHFHHYNIDLFDKIITESVGRYTKYIVMNFDHKKVKSIIDKIPEEQLLIIDWKINGEGKSSVYQNFGEAVYNCLDKNLDAISKYKRFTLFYPDFTYHPREVVNHFERFCKKYNLNHRVITTFEEFELKKGDLYFLVSDRTLAKFLDQCSEKGFEPGREVGVISYNETPMKKYVKEGITVISTDFTQMGQKAAEFIVKGKPVNVEIPTTLKLRSSL</sequence>
<dbReference type="InterPro" id="IPR046335">
    <property type="entry name" value="LacI/GalR-like_sensor"/>
</dbReference>
<evidence type="ECO:0000256" key="2">
    <source>
        <dbReference type="ARBA" id="ARBA00023125"/>
    </source>
</evidence>
<dbReference type="Proteomes" id="UP000032544">
    <property type="component" value="Unassembled WGS sequence"/>
</dbReference>
<keyword evidence="6" id="KW-1185">Reference proteome</keyword>
<dbReference type="Pfam" id="PF13377">
    <property type="entry name" value="Peripla_BP_3"/>
    <property type="match status" value="1"/>
</dbReference>
<dbReference type="Gene3D" id="3.40.50.2300">
    <property type="match status" value="2"/>
</dbReference>
<dbReference type="InterPro" id="IPR028082">
    <property type="entry name" value="Peripla_BP_I"/>
</dbReference>
<evidence type="ECO:0000256" key="1">
    <source>
        <dbReference type="ARBA" id="ARBA00023015"/>
    </source>
</evidence>
<proteinExistence type="predicted"/>
<dbReference type="CDD" id="cd07377">
    <property type="entry name" value="WHTH_GntR"/>
    <property type="match status" value="1"/>
</dbReference>
<reference evidence="5 6" key="1">
    <citation type="submission" date="2014-09" db="EMBL/GenBank/DDBJ databases">
        <title>Draft Genome Sequence of Draconibacterium sp. JN14CK-3.</title>
        <authorList>
            <person name="Dong C."/>
            <person name="Lai Q."/>
            <person name="Shao Z."/>
        </authorList>
    </citation>
    <scope>NUCLEOTIDE SEQUENCE [LARGE SCALE GENOMIC DNA]</scope>
    <source>
        <strain evidence="5 6">JN14CK-3</strain>
    </source>
</reference>
<comment type="caution">
    <text evidence="5">The sequence shown here is derived from an EMBL/GenBank/DDBJ whole genome shotgun (WGS) entry which is preliminary data.</text>
</comment>
<organism evidence="5 6">
    <name type="scientific">Draconibacterium sediminis</name>
    <dbReference type="NCBI Taxonomy" id="1544798"/>
    <lineage>
        <taxon>Bacteria</taxon>
        <taxon>Pseudomonadati</taxon>
        <taxon>Bacteroidota</taxon>
        <taxon>Bacteroidia</taxon>
        <taxon>Marinilabiliales</taxon>
        <taxon>Prolixibacteraceae</taxon>
        <taxon>Draconibacterium</taxon>
    </lineage>
</organism>
<dbReference type="RefSeq" id="WP_045027919.1">
    <property type="nucleotide sequence ID" value="NZ_JRHC01000001.1"/>
</dbReference>
<dbReference type="SMART" id="SM00345">
    <property type="entry name" value="HTH_GNTR"/>
    <property type="match status" value="1"/>
</dbReference>
<dbReference type="Gene3D" id="1.10.10.10">
    <property type="entry name" value="Winged helix-like DNA-binding domain superfamily/Winged helix DNA-binding domain"/>
    <property type="match status" value="1"/>
</dbReference>
<evidence type="ECO:0000256" key="3">
    <source>
        <dbReference type="ARBA" id="ARBA00023163"/>
    </source>
</evidence>
<dbReference type="OrthoDB" id="742238at2"/>